<gene>
    <name evidence="1" type="ORF">OFUS_LOCUS27023</name>
</gene>
<dbReference type="AlphaFoldDB" id="A0A8J1TRX4"/>
<dbReference type="Proteomes" id="UP000749559">
    <property type="component" value="Unassembled WGS sequence"/>
</dbReference>
<organism evidence="1 2">
    <name type="scientific">Owenia fusiformis</name>
    <name type="common">Polychaete worm</name>
    <dbReference type="NCBI Taxonomy" id="6347"/>
    <lineage>
        <taxon>Eukaryota</taxon>
        <taxon>Metazoa</taxon>
        <taxon>Spiralia</taxon>
        <taxon>Lophotrochozoa</taxon>
        <taxon>Annelida</taxon>
        <taxon>Polychaeta</taxon>
        <taxon>Sedentaria</taxon>
        <taxon>Canalipalpata</taxon>
        <taxon>Sabellida</taxon>
        <taxon>Oweniida</taxon>
        <taxon>Oweniidae</taxon>
        <taxon>Owenia</taxon>
    </lineage>
</organism>
<reference evidence="1" key="1">
    <citation type="submission" date="2022-03" db="EMBL/GenBank/DDBJ databases">
        <authorList>
            <person name="Martin C."/>
        </authorList>
    </citation>
    <scope>NUCLEOTIDE SEQUENCE</scope>
</reference>
<accession>A0A8J1TRX4</accession>
<sequence length="324" mass="37901">MAQANKKEDLSVIEKNYDLTEKVDFNIRKKNESLFGELSKPRKNQKGVEYVARFYINSSLWTSLKDNVELIEKWEKECVFDQQQLCYGNLLLGLSKLDYCETVYVCLHNTEKNGDVNLKRSMNIPIQCWKNLFALQSEIDVFLKPRNKRKNTDNIDDAELQYVKLYRYTIQKLDDKSELKGNWTNGDKKMIIQEAIAKSSSTTKATITEKAFQKPSCKELVRYCLVNLVWEKIQEASQDDEDLMVIDGELTKQEMVNTYYERALENVLGLELKSYLGRMVKFLGMNMVKNFNAIKREIQETEDLRHNIINPDENQELINELINA</sequence>
<protein>
    <submittedName>
        <fullName evidence="1">Uncharacterized protein</fullName>
    </submittedName>
</protein>
<proteinExistence type="predicted"/>
<keyword evidence="2" id="KW-1185">Reference proteome</keyword>
<comment type="caution">
    <text evidence="1">The sequence shown here is derived from an EMBL/GenBank/DDBJ whole genome shotgun (WGS) entry which is preliminary data.</text>
</comment>
<dbReference type="OrthoDB" id="6155824at2759"/>
<evidence type="ECO:0000313" key="1">
    <source>
        <dbReference type="EMBL" id="CAH1803429.1"/>
    </source>
</evidence>
<evidence type="ECO:0000313" key="2">
    <source>
        <dbReference type="Proteomes" id="UP000749559"/>
    </source>
</evidence>
<name>A0A8J1TRX4_OWEFU</name>
<dbReference type="EMBL" id="CAIIXF020000813">
    <property type="protein sequence ID" value="CAH1803429.1"/>
    <property type="molecule type" value="Genomic_DNA"/>
</dbReference>